<dbReference type="OrthoDB" id="5525457at2"/>
<dbReference type="Proteomes" id="UP000563426">
    <property type="component" value="Unassembled WGS sequence"/>
</dbReference>
<evidence type="ECO:0000256" key="1">
    <source>
        <dbReference type="SAM" id="MobiDB-lite"/>
    </source>
</evidence>
<evidence type="ECO:0000313" key="2">
    <source>
        <dbReference type="EMBL" id="NOK34674.1"/>
    </source>
</evidence>
<protein>
    <submittedName>
        <fullName evidence="2">Uncharacterized protein</fullName>
    </submittedName>
</protein>
<dbReference type="EMBL" id="JABFJV010000079">
    <property type="protein sequence ID" value="NOK34674.1"/>
    <property type="molecule type" value="Genomic_DNA"/>
</dbReference>
<feature type="compositionally biased region" description="Polar residues" evidence="1">
    <location>
        <begin position="29"/>
        <end position="39"/>
    </location>
</feature>
<evidence type="ECO:0000313" key="3">
    <source>
        <dbReference type="Proteomes" id="UP000563426"/>
    </source>
</evidence>
<feature type="compositionally biased region" description="Basic and acidic residues" evidence="1">
    <location>
        <begin position="18"/>
        <end position="28"/>
    </location>
</feature>
<comment type="caution">
    <text evidence="2">The sequence shown here is derived from an EMBL/GenBank/DDBJ whole genome shotgun (WGS) entry which is preliminary data.</text>
</comment>
<dbReference type="RefSeq" id="WP_120527563.1">
    <property type="nucleotide sequence ID" value="NZ_JABFJV010000079.1"/>
</dbReference>
<feature type="region of interest" description="Disordered" evidence="1">
    <location>
        <begin position="1"/>
        <end position="63"/>
    </location>
</feature>
<accession>A0A3A8I7N7</accession>
<keyword evidence="3" id="KW-1185">Reference proteome</keyword>
<organism evidence="2 3">
    <name type="scientific">Corallococcus exercitus</name>
    <dbReference type="NCBI Taxonomy" id="2316736"/>
    <lineage>
        <taxon>Bacteria</taxon>
        <taxon>Pseudomonadati</taxon>
        <taxon>Myxococcota</taxon>
        <taxon>Myxococcia</taxon>
        <taxon>Myxococcales</taxon>
        <taxon>Cystobacterineae</taxon>
        <taxon>Myxococcaceae</taxon>
        <taxon>Corallococcus</taxon>
    </lineage>
</organism>
<feature type="compositionally biased region" description="Polar residues" evidence="1">
    <location>
        <begin position="7"/>
        <end position="17"/>
    </location>
</feature>
<name>A0A3A8I7N7_9BACT</name>
<sequence>MSKHKNPNPNDQRSNTKNPERPEHKSAQDNRSNQMNPNRQPTPPSHMPSHGGGMTGGDDSSKR</sequence>
<dbReference type="AlphaFoldDB" id="A0A3A8I7N7"/>
<reference evidence="2 3" key="1">
    <citation type="submission" date="2020-05" db="EMBL/GenBank/DDBJ databases">
        <authorList>
            <person name="Whitworth D."/>
        </authorList>
    </citation>
    <scope>NUCLEOTIDE SEQUENCE [LARGE SCALE GENOMIC DNA]</scope>
    <source>
        <strain evidence="2 3">AB043B</strain>
    </source>
</reference>
<proteinExistence type="predicted"/>
<gene>
    <name evidence="2" type="ORF">HMI49_15855</name>
</gene>